<dbReference type="PANTHER" id="PTHR23511">
    <property type="entry name" value="SYNAPTIC VESICLE GLYCOPROTEIN 2"/>
    <property type="match status" value="1"/>
</dbReference>
<dbReference type="STRING" id="292563.Cyast_0540"/>
<feature type="transmembrane region" description="Helical" evidence="6">
    <location>
        <begin position="57"/>
        <end position="77"/>
    </location>
</feature>
<dbReference type="Gene3D" id="1.20.1250.20">
    <property type="entry name" value="MFS general substrate transporter like domains"/>
    <property type="match status" value="1"/>
</dbReference>
<dbReference type="GO" id="GO:0022857">
    <property type="term" value="F:transmembrane transporter activity"/>
    <property type="evidence" value="ECO:0007669"/>
    <property type="project" value="InterPro"/>
</dbReference>
<protein>
    <submittedName>
        <fullName evidence="8">Major facilitator superfamily MFS_1</fullName>
    </submittedName>
</protein>
<dbReference type="InterPro" id="IPR005828">
    <property type="entry name" value="MFS_sugar_transport-like"/>
</dbReference>
<feature type="transmembrane region" description="Helical" evidence="6">
    <location>
        <begin position="436"/>
        <end position="454"/>
    </location>
</feature>
<evidence type="ECO:0000313" key="8">
    <source>
        <dbReference type="EMBL" id="AFZ46519.1"/>
    </source>
</evidence>
<evidence type="ECO:0000256" key="3">
    <source>
        <dbReference type="ARBA" id="ARBA00022692"/>
    </source>
</evidence>
<dbReference type="KEGG" id="csn:Cyast_0540"/>
<dbReference type="HOGENOM" id="CLU_001265_46_6_3"/>
<evidence type="ECO:0000256" key="1">
    <source>
        <dbReference type="ARBA" id="ARBA00004651"/>
    </source>
</evidence>
<dbReference type="BioCyc" id="CSTA292563:G1353-546-MONOMER"/>
<evidence type="ECO:0000256" key="4">
    <source>
        <dbReference type="ARBA" id="ARBA00022989"/>
    </source>
</evidence>
<dbReference type="InterPro" id="IPR005829">
    <property type="entry name" value="Sugar_transporter_CS"/>
</dbReference>
<evidence type="ECO:0000259" key="7">
    <source>
        <dbReference type="PROSITE" id="PS50850"/>
    </source>
</evidence>
<feature type="transmembrane region" description="Helical" evidence="6">
    <location>
        <begin position="86"/>
        <end position="103"/>
    </location>
</feature>
<dbReference type="EMBL" id="CP003940">
    <property type="protein sequence ID" value="AFZ46519.1"/>
    <property type="molecule type" value="Genomic_DNA"/>
</dbReference>
<gene>
    <name evidence="8" type="ordered locus">Cyast_0540</name>
</gene>
<keyword evidence="4 6" id="KW-1133">Transmembrane helix</keyword>
<evidence type="ECO:0000256" key="2">
    <source>
        <dbReference type="ARBA" id="ARBA00022448"/>
    </source>
</evidence>
<dbReference type="SUPFAM" id="SSF103473">
    <property type="entry name" value="MFS general substrate transporter"/>
    <property type="match status" value="1"/>
</dbReference>
<dbReference type="PATRIC" id="fig|292563.3.peg.562"/>
<proteinExistence type="predicted"/>
<dbReference type="GO" id="GO:0005886">
    <property type="term" value="C:plasma membrane"/>
    <property type="evidence" value="ECO:0007669"/>
    <property type="project" value="UniProtKB-SubCell"/>
</dbReference>
<reference evidence="9" key="1">
    <citation type="journal article" date="2013" name="Proc. Natl. Acad. Sci. U.S.A.">
        <title>Improving the coverage of the cyanobacterial phylum using diversity-driven genome sequencing.</title>
        <authorList>
            <person name="Shih P.M."/>
            <person name="Wu D."/>
            <person name="Latifi A."/>
            <person name="Axen S.D."/>
            <person name="Fewer D.P."/>
            <person name="Talla E."/>
            <person name="Calteau A."/>
            <person name="Cai F."/>
            <person name="Tandeau de Marsac N."/>
            <person name="Rippka R."/>
            <person name="Herdman M."/>
            <person name="Sivonen K."/>
            <person name="Coursin T."/>
            <person name="Laurent T."/>
            <person name="Goodwin L."/>
            <person name="Nolan M."/>
            <person name="Davenport K.W."/>
            <person name="Han C.S."/>
            <person name="Rubin E.M."/>
            <person name="Eisen J.A."/>
            <person name="Woyke T."/>
            <person name="Gugger M."/>
            <person name="Kerfeld C.A."/>
        </authorList>
    </citation>
    <scope>NUCLEOTIDE SEQUENCE [LARGE SCALE GENOMIC DNA]</scope>
    <source>
        <strain evidence="9">ATCC 29140 / PCC 7202</strain>
    </source>
</reference>
<feature type="transmembrane region" description="Helical" evidence="6">
    <location>
        <begin position="405"/>
        <end position="424"/>
    </location>
</feature>
<keyword evidence="3 6" id="KW-0812">Transmembrane</keyword>
<feature type="transmembrane region" description="Helical" evidence="6">
    <location>
        <begin position="365"/>
        <end position="384"/>
    </location>
</feature>
<organism evidence="8 9">
    <name type="scientific">Cyanobacterium stanieri (strain ATCC 29140 / PCC 7202)</name>
    <dbReference type="NCBI Taxonomy" id="292563"/>
    <lineage>
        <taxon>Bacteria</taxon>
        <taxon>Bacillati</taxon>
        <taxon>Cyanobacteriota</taxon>
        <taxon>Cyanophyceae</taxon>
        <taxon>Oscillatoriophycideae</taxon>
        <taxon>Chroococcales</taxon>
        <taxon>Geminocystaceae</taxon>
        <taxon>Cyanobacterium</taxon>
    </lineage>
</organism>
<feature type="domain" description="Major facilitator superfamily (MFS) profile" evidence="7">
    <location>
        <begin position="20"/>
        <end position="459"/>
    </location>
</feature>
<dbReference type="Proteomes" id="UP000010483">
    <property type="component" value="Chromosome"/>
</dbReference>
<comment type="subcellular location">
    <subcellularLocation>
        <location evidence="1">Cell membrane</location>
        <topology evidence="1">Multi-pass membrane protein</topology>
    </subcellularLocation>
</comment>
<dbReference type="Pfam" id="PF00083">
    <property type="entry name" value="Sugar_tr"/>
    <property type="match status" value="1"/>
</dbReference>
<dbReference type="AlphaFoldDB" id="K9YI40"/>
<name>K9YI40_CYASC</name>
<keyword evidence="5 6" id="KW-0472">Membrane</keyword>
<feature type="transmembrane region" description="Helical" evidence="6">
    <location>
        <begin position="336"/>
        <end position="359"/>
    </location>
</feature>
<feature type="transmembrane region" description="Helical" evidence="6">
    <location>
        <begin position="308"/>
        <end position="329"/>
    </location>
</feature>
<feature type="transmembrane region" description="Helical" evidence="6">
    <location>
        <begin position="20"/>
        <end position="45"/>
    </location>
</feature>
<feature type="transmembrane region" description="Helical" evidence="6">
    <location>
        <begin position="277"/>
        <end position="296"/>
    </location>
</feature>
<dbReference type="PANTHER" id="PTHR23511:SF34">
    <property type="entry name" value="SYNAPTIC VESICLE GLYCOPROTEIN 2"/>
    <property type="match status" value="1"/>
</dbReference>
<dbReference type="InterPro" id="IPR020846">
    <property type="entry name" value="MFS_dom"/>
</dbReference>
<feature type="transmembrane region" description="Helical" evidence="6">
    <location>
        <begin position="144"/>
        <end position="170"/>
    </location>
</feature>
<evidence type="ECO:0000256" key="6">
    <source>
        <dbReference type="SAM" id="Phobius"/>
    </source>
</evidence>
<dbReference type="InterPro" id="IPR036259">
    <property type="entry name" value="MFS_trans_sf"/>
</dbReference>
<evidence type="ECO:0000313" key="9">
    <source>
        <dbReference type="Proteomes" id="UP000010483"/>
    </source>
</evidence>
<evidence type="ECO:0000256" key="5">
    <source>
        <dbReference type="ARBA" id="ARBA00023136"/>
    </source>
</evidence>
<dbReference type="PROSITE" id="PS50850">
    <property type="entry name" value="MFS"/>
    <property type="match status" value="1"/>
</dbReference>
<dbReference type="eggNOG" id="COG2814">
    <property type="taxonomic scope" value="Bacteria"/>
</dbReference>
<keyword evidence="2" id="KW-0813">Transport</keyword>
<sequence>MKNFAQQLDESSITRPMWLLWSLSASLIALDGFDFFVIGIALPFLKIDFGLTPTDTAMIAVSAIAGALVGSLTLGAITDKIGRQKMLLIDVFLLITASLASALSPNTTFLIVTRFLVGVGIGADYPISVAYITENVPSRHRGRMVIGAFAFQGVGTVIGALTGIIVISYFQSVYGETPSFAIHYAWRWMLGIGVLLGFLVGILRLKFLLESPSYYISRGEYEKASESASVLLEKEIIINAETEPISDQKPLQYTALFSSEYRINTLFASFPWFLQDIATYGIGIFTPTIIAFLALNNEADFLVQQIKSAQGAIVVDSFLVLGFILAVLLINKWGRIFLQVTGFLGMSFGLFILATSSLFPEQSMANIGLIIGGFFLFNLFMNAGPNSTTFLLSGEVFPSSIRASGAGLAGAIAKAGAILGAYLLPIIQEYIGVKNVLFILCGCCFLGAITTYYLSTKLTYFKEK</sequence>
<dbReference type="PROSITE" id="PS00217">
    <property type="entry name" value="SUGAR_TRANSPORT_2"/>
    <property type="match status" value="1"/>
</dbReference>
<accession>K9YI40</accession>
<feature type="transmembrane region" description="Helical" evidence="6">
    <location>
        <begin position="185"/>
        <end position="205"/>
    </location>
</feature>
<keyword evidence="9" id="KW-1185">Reference proteome</keyword>